<evidence type="ECO:0000256" key="5">
    <source>
        <dbReference type="SAM" id="Phobius"/>
    </source>
</evidence>
<accession>A0A1Y6EU33</accession>
<evidence type="ECO:0000256" key="3">
    <source>
        <dbReference type="ARBA" id="ARBA00029447"/>
    </source>
</evidence>
<dbReference type="Pfam" id="PF00015">
    <property type="entry name" value="MCPsignal"/>
    <property type="match status" value="1"/>
</dbReference>
<dbReference type="PROSITE" id="PS50111">
    <property type="entry name" value="CHEMOTAXIS_TRANSDUC_2"/>
    <property type="match status" value="1"/>
</dbReference>
<evidence type="ECO:0000259" key="7">
    <source>
        <dbReference type="PROSITE" id="PS50885"/>
    </source>
</evidence>
<dbReference type="Proteomes" id="UP000194474">
    <property type="component" value="Unassembled WGS sequence"/>
</dbReference>
<keyword evidence="4" id="KW-0807">Transducer</keyword>
<dbReference type="CDD" id="cd11386">
    <property type="entry name" value="MCP_signal"/>
    <property type="match status" value="1"/>
</dbReference>
<evidence type="ECO:0000313" key="9">
    <source>
        <dbReference type="Proteomes" id="UP000194474"/>
    </source>
</evidence>
<gene>
    <name evidence="8" type="ORF">SAMN06295905_1430</name>
</gene>
<dbReference type="Gene3D" id="1.10.287.950">
    <property type="entry name" value="Methyl-accepting chemotaxis protein"/>
    <property type="match status" value="1"/>
</dbReference>
<dbReference type="SUPFAM" id="SSF158472">
    <property type="entry name" value="HAMP domain-like"/>
    <property type="match status" value="1"/>
</dbReference>
<keyword evidence="5" id="KW-1133">Transmembrane helix</keyword>
<protein>
    <submittedName>
        <fullName evidence="8">Methyl-accepting chemotaxis protein</fullName>
    </submittedName>
</protein>
<comment type="subcellular location">
    <subcellularLocation>
        <location evidence="1">Membrane</location>
    </subcellularLocation>
</comment>
<dbReference type="GO" id="GO:0005886">
    <property type="term" value="C:plasma membrane"/>
    <property type="evidence" value="ECO:0007669"/>
    <property type="project" value="TreeGrafter"/>
</dbReference>
<dbReference type="PRINTS" id="PR00260">
    <property type="entry name" value="CHEMTRNSDUCR"/>
</dbReference>
<dbReference type="GO" id="GO:0007165">
    <property type="term" value="P:signal transduction"/>
    <property type="evidence" value="ECO:0007669"/>
    <property type="project" value="UniProtKB-KW"/>
</dbReference>
<dbReference type="PANTHER" id="PTHR43531:SF14">
    <property type="entry name" value="METHYL-ACCEPTING CHEMOTAXIS PROTEIN I-RELATED"/>
    <property type="match status" value="1"/>
</dbReference>
<evidence type="ECO:0000256" key="2">
    <source>
        <dbReference type="ARBA" id="ARBA00022481"/>
    </source>
</evidence>
<feature type="transmembrane region" description="Helical" evidence="5">
    <location>
        <begin position="324"/>
        <end position="348"/>
    </location>
</feature>
<dbReference type="SMART" id="SM00283">
    <property type="entry name" value="MA"/>
    <property type="match status" value="1"/>
</dbReference>
<dbReference type="AlphaFoldDB" id="A0A1Y6EU33"/>
<dbReference type="InterPro" id="IPR051310">
    <property type="entry name" value="MCP_chemotaxis"/>
</dbReference>
<sequence>MRKLRLTIRTSLIGLVCILSAATIGLAGREAAIAYSSNVEAGQMAYSTRTSDLLLTSAGAWALERGMTNTALASADPAAPPVLAQIAERRQTGDAALDEALGRLAGESFAGRDALIQSLTAATANVADFRGKVDVALAAPADQRPQDVVRGWVPAITEMIVASQRLREGAKFVVDSTATRIALLETVRGEIWTMSEFAGRERAQIGALIASGNPMDVAALRTLSTNRGRVEQAWFNIEAYLGRDAASPALREAAQETRKVFFGDFEAVRQQVYAAGTSGQTYPLVAADWVKQSTAAIDTILGLSTASVVVAGEVASSATTSAQLGFAAAATLFGLGLALAGIGLWVTIVRTTGPLRRITASMTELSDGKLDAHVPYVERRDEIGEMAAAVQVFKENGLRIAALGVEEADRARSAQKRAQMMQAFQTEFDGVIAATADGDFTRRIEQTFPDADIDRIARNFNGVLETVNGALGEAGGVLSALARTDLTQRMTGDYRGVFAALRDDTNLVGDKLTELVVQLRSTSQALRVATGEILAGANDLSERTTRQAATIEETSAAMEQLAGTVSDNARKAEAGARRTQAAALLAEDGQQVMGEATQAMHRITTSSGRISNIIGMIDDIAFQTNLLALNASVEAARAGEAGKGFAVVAVEVRRLAQSAAQASSEVKALIEQSGAEVDGGSKLVASAADKLRGILDAVQENSLLISEIASASANQSTAISEVNTAVRQMDEMTQHNAALVEETNAAIEQTEAQAVELDRIISVFRVDGREAQPQQRRAAMHQSHGNAAIANDWTAF</sequence>
<dbReference type="PANTHER" id="PTHR43531">
    <property type="entry name" value="PROTEIN ICFG"/>
    <property type="match status" value="1"/>
</dbReference>
<dbReference type="FunFam" id="1.10.287.950:FF:000001">
    <property type="entry name" value="Methyl-accepting chemotaxis sensory transducer"/>
    <property type="match status" value="1"/>
</dbReference>
<name>A0A1Y6EU33_9HYPH</name>
<dbReference type="SMART" id="SM00304">
    <property type="entry name" value="HAMP"/>
    <property type="match status" value="2"/>
</dbReference>
<dbReference type="Gene3D" id="1.10.8.500">
    <property type="entry name" value="HAMP domain in histidine kinase"/>
    <property type="match status" value="1"/>
</dbReference>
<dbReference type="PROSITE" id="PS50885">
    <property type="entry name" value="HAMP"/>
    <property type="match status" value="2"/>
</dbReference>
<dbReference type="GO" id="GO:0004888">
    <property type="term" value="F:transmembrane signaling receptor activity"/>
    <property type="evidence" value="ECO:0007669"/>
    <property type="project" value="InterPro"/>
</dbReference>
<comment type="similarity">
    <text evidence="3">Belongs to the methyl-accepting chemotaxis (MCP) protein family.</text>
</comment>
<dbReference type="CDD" id="cd06225">
    <property type="entry name" value="HAMP"/>
    <property type="match status" value="1"/>
</dbReference>
<evidence type="ECO:0000259" key="6">
    <source>
        <dbReference type="PROSITE" id="PS50111"/>
    </source>
</evidence>
<dbReference type="InterPro" id="IPR004090">
    <property type="entry name" value="Chemotax_Me-accpt_rcpt"/>
</dbReference>
<dbReference type="SUPFAM" id="SSF58104">
    <property type="entry name" value="Methyl-accepting chemotaxis protein (MCP) signaling domain"/>
    <property type="match status" value="1"/>
</dbReference>
<proteinExistence type="inferred from homology"/>
<keyword evidence="2" id="KW-0488">Methylation</keyword>
<keyword evidence="9" id="KW-1185">Reference proteome</keyword>
<dbReference type="EMBL" id="FXWK01000001">
    <property type="protein sequence ID" value="SMQ66238.1"/>
    <property type="molecule type" value="Genomic_DNA"/>
</dbReference>
<feature type="domain" description="HAMP" evidence="7">
    <location>
        <begin position="349"/>
        <end position="402"/>
    </location>
</feature>
<dbReference type="Pfam" id="PF00672">
    <property type="entry name" value="HAMP"/>
    <property type="match status" value="1"/>
</dbReference>
<keyword evidence="5" id="KW-0812">Transmembrane</keyword>
<dbReference type="InterPro" id="IPR003660">
    <property type="entry name" value="HAMP_dom"/>
</dbReference>
<feature type="domain" description="HAMP" evidence="7">
    <location>
        <begin position="431"/>
        <end position="472"/>
    </location>
</feature>
<keyword evidence="5" id="KW-0472">Membrane</keyword>
<evidence type="ECO:0000313" key="8">
    <source>
        <dbReference type="EMBL" id="SMQ66238.1"/>
    </source>
</evidence>
<dbReference type="RefSeq" id="WP_244557447.1">
    <property type="nucleotide sequence ID" value="NZ_FXWK01000001.1"/>
</dbReference>
<reference evidence="9" key="1">
    <citation type="submission" date="2017-04" db="EMBL/GenBank/DDBJ databases">
        <authorList>
            <person name="Varghese N."/>
            <person name="Submissions S."/>
        </authorList>
    </citation>
    <scope>NUCLEOTIDE SEQUENCE [LARGE SCALE GENOMIC DNA]</scope>
</reference>
<dbReference type="GO" id="GO:0006935">
    <property type="term" value="P:chemotaxis"/>
    <property type="evidence" value="ECO:0007669"/>
    <property type="project" value="InterPro"/>
</dbReference>
<feature type="domain" description="Methyl-accepting transducer" evidence="6">
    <location>
        <begin position="522"/>
        <end position="751"/>
    </location>
</feature>
<evidence type="ECO:0000256" key="4">
    <source>
        <dbReference type="PROSITE-ProRule" id="PRU00284"/>
    </source>
</evidence>
<dbReference type="Pfam" id="PF18947">
    <property type="entry name" value="HAMP_2"/>
    <property type="match status" value="1"/>
</dbReference>
<organism evidence="8 9">
    <name type="scientific">Devosia lucknowensis</name>
    <dbReference type="NCBI Taxonomy" id="1096929"/>
    <lineage>
        <taxon>Bacteria</taxon>
        <taxon>Pseudomonadati</taxon>
        <taxon>Pseudomonadota</taxon>
        <taxon>Alphaproteobacteria</taxon>
        <taxon>Hyphomicrobiales</taxon>
        <taxon>Devosiaceae</taxon>
        <taxon>Devosia</taxon>
    </lineage>
</organism>
<dbReference type="InterPro" id="IPR004089">
    <property type="entry name" value="MCPsignal_dom"/>
</dbReference>
<evidence type="ECO:0000256" key="1">
    <source>
        <dbReference type="ARBA" id="ARBA00004370"/>
    </source>
</evidence>